<keyword evidence="10" id="KW-1185">Reference proteome</keyword>
<evidence type="ECO:0000256" key="6">
    <source>
        <dbReference type="ARBA" id="ARBA00023004"/>
    </source>
</evidence>
<evidence type="ECO:0000256" key="2">
    <source>
        <dbReference type="ARBA" id="ARBA00022559"/>
    </source>
</evidence>
<comment type="similarity">
    <text evidence="7">Belongs to the chloroperoxidase family.</text>
</comment>
<dbReference type="GO" id="GO:0046872">
    <property type="term" value="F:metal ion binding"/>
    <property type="evidence" value="ECO:0007669"/>
    <property type="project" value="UniProtKB-KW"/>
</dbReference>
<dbReference type="Proteomes" id="UP000070133">
    <property type="component" value="Unassembled WGS sequence"/>
</dbReference>
<dbReference type="PANTHER" id="PTHR33577:SF9">
    <property type="entry name" value="PEROXIDASE STCC"/>
    <property type="match status" value="1"/>
</dbReference>
<keyword evidence="2" id="KW-0575">Peroxidase</keyword>
<proteinExistence type="inferred from homology"/>
<dbReference type="PANTHER" id="PTHR33577">
    <property type="entry name" value="STERIGMATOCYSTIN BIOSYNTHESIS PEROXIDASE STCC-RELATED"/>
    <property type="match status" value="1"/>
</dbReference>
<dbReference type="GO" id="GO:0004601">
    <property type="term" value="F:peroxidase activity"/>
    <property type="evidence" value="ECO:0007669"/>
    <property type="project" value="UniProtKB-KW"/>
</dbReference>
<keyword evidence="6" id="KW-0408">Iron</keyword>
<evidence type="ECO:0000313" key="10">
    <source>
        <dbReference type="Proteomes" id="UP000070133"/>
    </source>
</evidence>
<name>A0A139GY42_9PEZI</name>
<dbReference type="SUPFAM" id="SSF47571">
    <property type="entry name" value="Cloroperoxidase"/>
    <property type="match status" value="1"/>
</dbReference>
<evidence type="ECO:0000256" key="5">
    <source>
        <dbReference type="ARBA" id="ARBA00023002"/>
    </source>
</evidence>
<dbReference type="STRING" id="321146.A0A139GY42"/>
<comment type="caution">
    <text evidence="9">The sequence shown here is derived from an EMBL/GenBank/DDBJ whole genome shotgun (WGS) entry which is preliminary data.</text>
</comment>
<evidence type="ECO:0000313" key="9">
    <source>
        <dbReference type="EMBL" id="KXS95125.1"/>
    </source>
</evidence>
<comment type="cofactor">
    <cofactor evidence="1">
        <name>heme b</name>
        <dbReference type="ChEBI" id="CHEBI:60344"/>
    </cofactor>
</comment>
<gene>
    <name evidence="9" type="ORF">AC578_2879</name>
</gene>
<keyword evidence="5" id="KW-0560">Oxidoreductase</keyword>
<evidence type="ECO:0000256" key="7">
    <source>
        <dbReference type="ARBA" id="ARBA00025795"/>
    </source>
</evidence>
<dbReference type="InterPro" id="IPR000028">
    <property type="entry name" value="Chloroperoxidase"/>
</dbReference>
<evidence type="ECO:0000256" key="1">
    <source>
        <dbReference type="ARBA" id="ARBA00001970"/>
    </source>
</evidence>
<organism evidence="9 10">
    <name type="scientific">Pseudocercospora eumusae</name>
    <dbReference type="NCBI Taxonomy" id="321146"/>
    <lineage>
        <taxon>Eukaryota</taxon>
        <taxon>Fungi</taxon>
        <taxon>Dikarya</taxon>
        <taxon>Ascomycota</taxon>
        <taxon>Pezizomycotina</taxon>
        <taxon>Dothideomycetes</taxon>
        <taxon>Dothideomycetidae</taxon>
        <taxon>Mycosphaerellales</taxon>
        <taxon>Mycosphaerellaceae</taxon>
        <taxon>Pseudocercospora</taxon>
    </lineage>
</organism>
<dbReference type="PROSITE" id="PS51405">
    <property type="entry name" value="HEME_HALOPEROXIDASE"/>
    <property type="match status" value="1"/>
</dbReference>
<dbReference type="InterPro" id="IPR036851">
    <property type="entry name" value="Chloroperoxidase-like_sf"/>
</dbReference>
<feature type="domain" description="Heme haloperoxidase family profile" evidence="8">
    <location>
        <begin position="23"/>
        <end position="237"/>
    </location>
</feature>
<dbReference type="OrthoDB" id="3643842at2759"/>
<keyword evidence="3" id="KW-0349">Heme</keyword>
<keyword evidence="4" id="KW-0479">Metal-binding</keyword>
<protein>
    <recommendedName>
        <fullName evidence="8">Heme haloperoxidase family profile domain-containing protein</fullName>
    </recommendedName>
</protein>
<evidence type="ECO:0000256" key="3">
    <source>
        <dbReference type="ARBA" id="ARBA00022617"/>
    </source>
</evidence>
<dbReference type="AlphaFoldDB" id="A0A139GY42"/>
<dbReference type="Gene3D" id="1.10.489.10">
    <property type="entry name" value="Chloroperoxidase-like"/>
    <property type="match status" value="1"/>
</dbReference>
<dbReference type="EMBL" id="LFZN01000232">
    <property type="protein sequence ID" value="KXS95125.1"/>
    <property type="molecule type" value="Genomic_DNA"/>
</dbReference>
<evidence type="ECO:0000256" key="4">
    <source>
        <dbReference type="ARBA" id="ARBA00022723"/>
    </source>
</evidence>
<evidence type="ECO:0000259" key="8">
    <source>
        <dbReference type="PROSITE" id="PS51405"/>
    </source>
</evidence>
<reference evidence="9 10" key="1">
    <citation type="submission" date="2015-07" db="EMBL/GenBank/DDBJ databases">
        <title>Comparative genomics of the Sigatoka disease complex on banana suggests a link between parallel evolutionary changes in Pseudocercospora fijiensis and Pseudocercospora eumusae and increased virulence on the banana host.</title>
        <authorList>
            <person name="Chang T.-C."/>
            <person name="Salvucci A."/>
            <person name="Crous P.W."/>
            <person name="Stergiopoulos I."/>
        </authorList>
    </citation>
    <scope>NUCLEOTIDE SEQUENCE [LARGE SCALE GENOMIC DNA]</scope>
    <source>
        <strain evidence="9 10">CBS 114824</strain>
    </source>
</reference>
<dbReference type="Pfam" id="PF01328">
    <property type="entry name" value="Peroxidase_2"/>
    <property type="match status" value="1"/>
</dbReference>
<sequence length="261" mass="29422">MCGIQLSSFFQPLTAFLKSPPEKEIQKIRKAENIYIRGDPSTRSPCPFLNSLANHGYLPRDGTGITQSHLKAALLVAADCTPLLADVLSSIVKPLLHEDGTFTLLDLRKHNVIEHDASFTRLDYRQCDNFTFQPAMFQAVLEDAQGGPITRESLARTRVRRDKECERAFGYKGLLSLGPKLYATTWSQTCILLQTFGARISVKDLMVFYTEERLPDGWPWTRQRKMGFAGLLSDIVAVYWKHLFVKVPDSCLRDAPPTGGW</sequence>
<accession>A0A139GY42</accession>